<feature type="transmembrane region" description="Helical" evidence="12">
    <location>
        <begin position="149"/>
        <end position="169"/>
    </location>
</feature>
<evidence type="ECO:0000313" key="15">
    <source>
        <dbReference type="Proteomes" id="UP000823918"/>
    </source>
</evidence>
<feature type="transmembrane region" description="Helical" evidence="12">
    <location>
        <begin position="102"/>
        <end position="120"/>
    </location>
</feature>
<evidence type="ECO:0000256" key="7">
    <source>
        <dbReference type="ARBA" id="ARBA00022801"/>
    </source>
</evidence>
<dbReference type="Pfam" id="PF02163">
    <property type="entry name" value="Peptidase_M50"/>
    <property type="match status" value="1"/>
</dbReference>
<dbReference type="GO" id="GO:0046872">
    <property type="term" value="F:metal ion binding"/>
    <property type="evidence" value="ECO:0007669"/>
    <property type="project" value="UniProtKB-KW"/>
</dbReference>
<dbReference type="AlphaFoldDB" id="A0A9D2Q612"/>
<comment type="cofactor">
    <cofactor evidence="1">
        <name>Zn(2+)</name>
        <dbReference type="ChEBI" id="CHEBI:29105"/>
    </cofactor>
</comment>
<keyword evidence="5 12" id="KW-0812">Transmembrane</keyword>
<feature type="domain" description="Peptidase M50" evidence="13">
    <location>
        <begin position="96"/>
        <end position="157"/>
    </location>
</feature>
<keyword evidence="10" id="KW-0482">Metalloprotease</keyword>
<evidence type="ECO:0000256" key="2">
    <source>
        <dbReference type="ARBA" id="ARBA00004141"/>
    </source>
</evidence>
<keyword evidence="6" id="KW-0479">Metal-binding</keyword>
<keyword evidence="8" id="KW-0862">Zinc</keyword>
<gene>
    <name evidence="14" type="ORF">H9698_09790</name>
</gene>
<dbReference type="PANTHER" id="PTHR39188:SF3">
    <property type="entry name" value="STAGE IV SPORULATION PROTEIN FB"/>
    <property type="match status" value="1"/>
</dbReference>
<keyword evidence="9 12" id="KW-1133">Transmembrane helix</keyword>
<dbReference type="GO" id="GO:0016020">
    <property type="term" value="C:membrane"/>
    <property type="evidence" value="ECO:0007669"/>
    <property type="project" value="UniProtKB-SubCell"/>
</dbReference>
<dbReference type="Proteomes" id="UP000823918">
    <property type="component" value="Unassembled WGS sequence"/>
</dbReference>
<keyword evidence="11 12" id="KW-0472">Membrane</keyword>
<comment type="similarity">
    <text evidence="3">Belongs to the peptidase M50B family.</text>
</comment>
<evidence type="ECO:0000256" key="4">
    <source>
        <dbReference type="ARBA" id="ARBA00022670"/>
    </source>
</evidence>
<proteinExistence type="inferred from homology"/>
<name>A0A9D2Q612_9FIRM</name>
<evidence type="ECO:0000256" key="11">
    <source>
        <dbReference type="ARBA" id="ARBA00023136"/>
    </source>
</evidence>
<comment type="subcellular location">
    <subcellularLocation>
        <location evidence="2">Membrane</location>
        <topology evidence="2">Multi-pass membrane protein</topology>
    </subcellularLocation>
</comment>
<keyword evidence="4" id="KW-0645">Protease</keyword>
<keyword evidence="7" id="KW-0378">Hydrolase</keyword>
<evidence type="ECO:0000256" key="8">
    <source>
        <dbReference type="ARBA" id="ARBA00022833"/>
    </source>
</evidence>
<comment type="caution">
    <text evidence="14">The sequence shown here is derived from an EMBL/GenBank/DDBJ whole genome shotgun (WGS) entry which is preliminary data.</text>
</comment>
<dbReference type="GO" id="GO:0008237">
    <property type="term" value="F:metallopeptidase activity"/>
    <property type="evidence" value="ECO:0007669"/>
    <property type="project" value="UniProtKB-KW"/>
</dbReference>
<evidence type="ECO:0000256" key="1">
    <source>
        <dbReference type="ARBA" id="ARBA00001947"/>
    </source>
</evidence>
<sequence length="198" mass="21521">MRQSDRALLLGGLLFFGLIYDSMGFLRMALLCSFLHEAGHVLVFLLCARRWPKLYLGFGGIALSGAQKLGQKQELAVLCAGPAVNFLFAAGLYFAAQQHASYGVYFLAAVSFCTGAYNLLPLDLLDGGRILQNLAAGRHTPLAAKIQRWMLFLFCTLCAAAGCCAALEWRARVAAFLAAAYIAVQEWGPKPPRHSFKA</sequence>
<accession>A0A9D2Q612</accession>
<reference evidence="14" key="2">
    <citation type="submission" date="2021-04" db="EMBL/GenBank/DDBJ databases">
        <authorList>
            <person name="Gilroy R."/>
        </authorList>
    </citation>
    <scope>NUCLEOTIDE SEQUENCE</scope>
    <source>
        <strain evidence="14">5933</strain>
    </source>
</reference>
<evidence type="ECO:0000256" key="5">
    <source>
        <dbReference type="ARBA" id="ARBA00022692"/>
    </source>
</evidence>
<dbReference type="InterPro" id="IPR008915">
    <property type="entry name" value="Peptidase_M50"/>
</dbReference>
<evidence type="ECO:0000313" key="14">
    <source>
        <dbReference type="EMBL" id="HJC73066.1"/>
    </source>
</evidence>
<feature type="transmembrane region" description="Helical" evidence="12">
    <location>
        <begin position="75"/>
        <end position="96"/>
    </location>
</feature>
<reference evidence="14" key="1">
    <citation type="journal article" date="2021" name="PeerJ">
        <title>Extensive microbial diversity within the chicken gut microbiome revealed by metagenomics and culture.</title>
        <authorList>
            <person name="Gilroy R."/>
            <person name="Ravi A."/>
            <person name="Getino M."/>
            <person name="Pursley I."/>
            <person name="Horton D.L."/>
            <person name="Alikhan N.F."/>
            <person name="Baker D."/>
            <person name="Gharbi K."/>
            <person name="Hall N."/>
            <person name="Watson M."/>
            <person name="Adriaenssens E.M."/>
            <person name="Foster-Nyarko E."/>
            <person name="Jarju S."/>
            <person name="Secka A."/>
            <person name="Antonio M."/>
            <person name="Oren A."/>
            <person name="Chaudhuri R.R."/>
            <person name="La Ragione R."/>
            <person name="Hildebrand F."/>
            <person name="Pallen M.J."/>
        </authorList>
    </citation>
    <scope>NUCLEOTIDE SEQUENCE</scope>
    <source>
        <strain evidence="14">5933</strain>
    </source>
</reference>
<evidence type="ECO:0000256" key="9">
    <source>
        <dbReference type="ARBA" id="ARBA00022989"/>
    </source>
</evidence>
<evidence type="ECO:0000256" key="3">
    <source>
        <dbReference type="ARBA" id="ARBA00007931"/>
    </source>
</evidence>
<evidence type="ECO:0000256" key="12">
    <source>
        <dbReference type="SAM" id="Phobius"/>
    </source>
</evidence>
<dbReference type="PANTHER" id="PTHR39188">
    <property type="entry name" value="MEMBRANE-ASSOCIATED ZINC METALLOPROTEASE M50B"/>
    <property type="match status" value="1"/>
</dbReference>
<evidence type="ECO:0000259" key="13">
    <source>
        <dbReference type="Pfam" id="PF02163"/>
    </source>
</evidence>
<organism evidence="14 15">
    <name type="scientific">Candidatus Ruthenibacterium merdavium</name>
    <dbReference type="NCBI Taxonomy" id="2838752"/>
    <lineage>
        <taxon>Bacteria</taxon>
        <taxon>Bacillati</taxon>
        <taxon>Bacillota</taxon>
        <taxon>Clostridia</taxon>
        <taxon>Eubacteriales</taxon>
        <taxon>Oscillospiraceae</taxon>
        <taxon>Ruthenibacterium</taxon>
    </lineage>
</organism>
<dbReference type="EMBL" id="DWWA01000051">
    <property type="protein sequence ID" value="HJC73066.1"/>
    <property type="molecule type" value="Genomic_DNA"/>
</dbReference>
<protein>
    <submittedName>
        <fullName evidence="14">M50 family metallopeptidase</fullName>
    </submittedName>
</protein>
<dbReference type="GO" id="GO:0006508">
    <property type="term" value="P:proteolysis"/>
    <property type="evidence" value="ECO:0007669"/>
    <property type="project" value="UniProtKB-KW"/>
</dbReference>
<evidence type="ECO:0000256" key="10">
    <source>
        <dbReference type="ARBA" id="ARBA00023049"/>
    </source>
</evidence>
<evidence type="ECO:0000256" key="6">
    <source>
        <dbReference type="ARBA" id="ARBA00022723"/>
    </source>
</evidence>
<feature type="transmembrane region" description="Helical" evidence="12">
    <location>
        <begin position="7"/>
        <end position="30"/>
    </location>
</feature>